<reference evidence="4" key="2">
    <citation type="submission" date="2024-06" db="EMBL/GenBank/DDBJ databases">
        <authorList>
            <person name="Li S."/>
        </authorList>
    </citation>
    <scope>NUCLEOTIDE SEQUENCE</scope>
    <source>
        <strain evidence="4">SR10</strain>
    </source>
</reference>
<organism evidence="4">
    <name type="scientific">Lysobacter firmicutimachus</name>
    <dbReference type="NCBI Taxonomy" id="1792846"/>
    <lineage>
        <taxon>Bacteria</taxon>
        <taxon>Pseudomonadati</taxon>
        <taxon>Pseudomonadota</taxon>
        <taxon>Gammaproteobacteria</taxon>
        <taxon>Lysobacterales</taxon>
        <taxon>Lysobacteraceae</taxon>
        <taxon>Lysobacter</taxon>
    </lineage>
</organism>
<reference evidence="1 5" key="1">
    <citation type="submission" date="2024-02" db="EMBL/GenBank/DDBJ databases">
        <title>Lysobacter Genome Sequencing and Mining.</title>
        <authorList>
            <person name="Bierman J."/>
            <person name="Walker M.C."/>
        </authorList>
    </citation>
    <scope>NUCLEOTIDE SEQUENCE [LARGE SCALE GENOMIC DNA]</scope>
    <source>
        <strain evidence="1 5">PB6250</strain>
    </source>
</reference>
<dbReference type="AlphaFoldDB" id="A0AAU8MVI2"/>
<dbReference type="Proteomes" id="UP001387215">
    <property type="component" value="Unassembled WGS sequence"/>
</dbReference>
<keyword evidence="5" id="KW-1185">Reference proteome</keyword>
<protein>
    <submittedName>
        <fullName evidence="4">Uncharacterized protein</fullName>
    </submittedName>
</protein>
<dbReference type="EMBL" id="CP159925">
    <property type="protein sequence ID" value="XCO76480.1"/>
    <property type="molecule type" value="Genomic_DNA"/>
</dbReference>
<evidence type="ECO:0000313" key="2">
    <source>
        <dbReference type="EMBL" id="MEI2457510.1"/>
    </source>
</evidence>
<dbReference type="RefSeq" id="WP_336130481.1">
    <property type="nucleotide sequence ID" value="NZ_CP159925.1"/>
</dbReference>
<evidence type="ECO:0000313" key="5">
    <source>
        <dbReference type="Proteomes" id="UP001387215"/>
    </source>
</evidence>
<evidence type="ECO:0000313" key="3">
    <source>
        <dbReference type="EMBL" id="MEI2457529.1"/>
    </source>
</evidence>
<dbReference type="EMBL" id="JBANDL010000002">
    <property type="protein sequence ID" value="MEI2453062.1"/>
    <property type="molecule type" value="Genomic_DNA"/>
</dbReference>
<dbReference type="Pfam" id="PF05354">
    <property type="entry name" value="Phage_attach"/>
    <property type="match status" value="1"/>
</dbReference>
<accession>A0AAU8MVI2</accession>
<proteinExistence type="predicted"/>
<dbReference type="EMBL" id="JBANDL010000003">
    <property type="protein sequence ID" value="MEI2457529.1"/>
    <property type="molecule type" value="Genomic_DNA"/>
</dbReference>
<name>A0AAU8MVI2_9GAMM</name>
<dbReference type="EMBL" id="JBANDL010000002">
    <property type="protein sequence ID" value="MEI2457510.1"/>
    <property type="molecule type" value="Genomic_DNA"/>
</dbReference>
<dbReference type="GO" id="GO:0019068">
    <property type="term" value="P:virion assembly"/>
    <property type="evidence" value="ECO:0007669"/>
    <property type="project" value="InterPro"/>
</dbReference>
<dbReference type="InterPro" id="IPR008018">
    <property type="entry name" value="Phage_tail_attach_FII"/>
</dbReference>
<sequence>MDAFSTADAVVFDALGVVAQIQRRPNPSVSIRLVVRDGVERLGEFQQVVGRARHVLARNAEWVFRRGDEVSLDGRTQSVEALVRDDGRVNEAVLHG</sequence>
<evidence type="ECO:0000313" key="1">
    <source>
        <dbReference type="EMBL" id="MEI2453062.1"/>
    </source>
</evidence>
<evidence type="ECO:0000313" key="4">
    <source>
        <dbReference type="EMBL" id="XCO76480.1"/>
    </source>
</evidence>
<gene>
    <name evidence="4" type="ORF">ABU614_06760</name>
    <name evidence="1" type="ORF">V2J18_00065</name>
    <name evidence="2" type="ORF">V2J18_22890</name>
    <name evidence="3" type="ORF">V2J18_22990</name>
</gene>